<dbReference type="CDD" id="cd11753">
    <property type="entry name" value="GH94N_ChvB_NdvB_2_like"/>
    <property type="match status" value="1"/>
</dbReference>
<feature type="transmembrane region" description="Helical" evidence="3">
    <location>
        <begin position="452"/>
        <end position="477"/>
    </location>
</feature>
<dbReference type="InterPro" id="IPR037824">
    <property type="entry name" value="GH94N_2_NdvB"/>
</dbReference>
<gene>
    <name evidence="7" type="ORF">KK062_21700</name>
</gene>
<evidence type="ECO:0000259" key="6">
    <source>
        <dbReference type="Pfam" id="PF17167"/>
    </source>
</evidence>
<dbReference type="SUPFAM" id="SSF48208">
    <property type="entry name" value="Six-hairpin glycosidases"/>
    <property type="match status" value="1"/>
</dbReference>
<dbReference type="SMART" id="SM01068">
    <property type="entry name" value="CBM_X"/>
    <property type="match status" value="2"/>
</dbReference>
<dbReference type="GO" id="GO:0030246">
    <property type="term" value="F:carbohydrate binding"/>
    <property type="evidence" value="ECO:0007669"/>
    <property type="project" value="InterPro"/>
</dbReference>
<dbReference type="GO" id="GO:0016757">
    <property type="term" value="F:glycosyltransferase activity"/>
    <property type="evidence" value="ECO:0007669"/>
    <property type="project" value="UniProtKB-KW"/>
</dbReference>
<dbReference type="Gene3D" id="1.50.10.140">
    <property type="match status" value="2"/>
</dbReference>
<dbReference type="InterPro" id="IPR008928">
    <property type="entry name" value="6-hairpin_glycosidase_sf"/>
</dbReference>
<dbReference type="InterPro" id="IPR052047">
    <property type="entry name" value="GH94_Enzymes"/>
</dbReference>
<organism evidence="7 8">
    <name type="scientific">Dawidia cretensis</name>
    <dbReference type="NCBI Taxonomy" id="2782350"/>
    <lineage>
        <taxon>Bacteria</taxon>
        <taxon>Pseudomonadati</taxon>
        <taxon>Bacteroidota</taxon>
        <taxon>Cytophagia</taxon>
        <taxon>Cytophagales</taxon>
        <taxon>Chryseotaleaceae</taxon>
        <taxon>Dawidia</taxon>
    </lineage>
</organism>
<feature type="domain" description="Glycosyl hydrolase 94 catalytic" evidence="6">
    <location>
        <begin position="2394"/>
        <end position="2818"/>
    </location>
</feature>
<keyword evidence="1" id="KW-0328">Glycosyltransferase</keyword>
<dbReference type="InterPro" id="IPR012341">
    <property type="entry name" value="6hp_glycosidase-like_sf"/>
</dbReference>
<evidence type="ECO:0000259" key="5">
    <source>
        <dbReference type="Pfam" id="PF10091"/>
    </source>
</evidence>
<accession>A0AAP2E3K2</accession>
<feature type="transmembrane region" description="Helical" evidence="3">
    <location>
        <begin position="854"/>
        <end position="876"/>
    </location>
</feature>
<dbReference type="InterPro" id="IPR011013">
    <property type="entry name" value="Gal_mutarotase_sf_dom"/>
</dbReference>
<dbReference type="Pfam" id="PF06165">
    <property type="entry name" value="GH94_b-supersand"/>
    <property type="match status" value="2"/>
</dbReference>
<keyword evidence="3" id="KW-0472">Membrane</keyword>
<feature type="transmembrane region" description="Helical" evidence="3">
    <location>
        <begin position="979"/>
        <end position="1000"/>
    </location>
</feature>
<name>A0AAP2E3K2_9BACT</name>
<dbReference type="EMBL" id="JAHESE010000027">
    <property type="protein sequence ID" value="MBT1710872.1"/>
    <property type="molecule type" value="Genomic_DNA"/>
</dbReference>
<keyword evidence="8" id="KW-1185">Reference proteome</keyword>
<keyword evidence="2" id="KW-0808">Transferase</keyword>
<dbReference type="InterPro" id="IPR010383">
    <property type="entry name" value="Glyco_hydrolase_94_b-supersand"/>
</dbReference>
<keyword evidence="3" id="KW-1133">Transmembrane helix</keyword>
<dbReference type="InterPro" id="IPR037820">
    <property type="entry name" value="GH94N_NdvB"/>
</dbReference>
<reference evidence="7 8" key="1">
    <citation type="submission" date="2021-05" db="EMBL/GenBank/DDBJ databases">
        <title>A Polyphasic approach of four new species of the genus Ohtaekwangia: Ohtaekwangia histidinii sp. nov., Ohtaekwangia cretensis sp. nov., Ohtaekwangia indiensis sp. nov., Ohtaekwangia reichenbachii sp. nov. from diverse environment.</title>
        <authorList>
            <person name="Octaviana S."/>
        </authorList>
    </citation>
    <scope>NUCLEOTIDE SEQUENCE [LARGE SCALE GENOMIC DNA]</scope>
    <source>
        <strain evidence="7 8">PWU5</strain>
    </source>
</reference>
<evidence type="ECO:0000256" key="3">
    <source>
        <dbReference type="SAM" id="Phobius"/>
    </source>
</evidence>
<dbReference type="Gene3D" id="2.70.98.40">
    <property type="entry name" value="Glycoside hydrolase, family 65, N-terminal domain"/>
    <property type="match status" value="2"/>
</dbReference>
<dbReference type="InterPro" id="IPR011009">
    <property type="entry name" value="Kinase-like_dom_sf"/>
</dbReference>
<feature type="transmembrane region" description="Helical" evidence="3">
    <location>
        <begin position="832"/>
        <end position="848"/>
    </location>
</feature>
<dbReference type="Pfam" id="PF10091">
    <property type="entry name" value="Glycoamylase"/>
    <property type="match status" value="1"/>
</dbReference>
<evidence type="ECO:0000256" key="2">
    <source>
        <dbReference type="ARBA" id="ARBA00022679"/>
    </source>
</evidence>
<dbReference type="InterPro" id="IPR037018">
    <property type="entry name" value="GH65_N"/>
</dbReference>
<keyword evidence="3" id="KW-0812">Transmembrane</keyword>
<dbReference type="SUPFAM" id="SSF74650">
    <property type="entry name" value="Galactose mutarotase-like"/>
    <property type="match status" value="2"/>
</dbReference>
<evidence type="ECO:0000256" key="1">
    <source>
        <dbReference type="ARBA" id="ARBA00022676"/>
    </source>
</evidence>
<feature type="domain" description="Glycoamylase-like" evidence="5">
    <location>
        <begin position="1360"/>
        <end position="1567"/>
    </location>
</feature>
<sequence>MKVNTTSIEDFFSQLRQHLQRDGLNREDVNEKPPLRSELFSAEQMDQHAQFLAGTHKLTNNKAPELLLGRLAVNEDVLFRVTKLLQDAVKEKKVVTPAGEWLLDNFYLIEEQIRLAKRHLPKGYSKGLPRLEKGKSAGLPRVYEIATEIISHSDGHVDMHNLSSFIAAYQKLNPLTLGELWAVPIMLRLALLENLSRVAARIAIDRADEDLANDWAHRILETAEKHPKDLVLDIADMARSNPPMVSAFVAAFTRQLQWKGPDLTLPASWIEQNLSESGQTINALVQEENQKQAADQVSMSNSISSLRFLVKTDWRDFVETMSMVEQTLRADPAAVYPNMDFHTRDQYRHVVERIAKQSGAAEYEVARIALEFAKEHSGGTRDVRTLHVGYYLVGEGVKKTEAAVRIRLTTVEGVRRWTARRRYAWYVIGATVLTLLIMSIGVAGGFSQDVVWGWWLATGIVALLCASQFALSIVNWLSTLSVKPHPLPKMDFSGGIPNENRTLVVVPTLLVSPRQVEKLLEDLEVRFLANRDPNLLFGLLTDLKDADQQILPADSLLVQIARDGIIALNKKYDRDVNDTFFLFHRPRVWNAVEKIWMGYERKRGKLSELNQLLRGGAKTRFSVIAGEEHIYKTVQYIITLDTDTQLPRDAGWMLVGMMAHPLNQPVYSDKKRRVVQGYSIIQPRIAISLHGATRTRYTRMHENDSGIDPYTQMVSDVYQDVFSEGSFIGKGIYHVDTFEKVLNNRFPENRILSHDLLEGSYTRCGYASDVQFYEEYPARYSVDVGRRHRWIRGDWQIGNWSLPWIPDARGRFIVNPLNALSRWKIFDNLRRSVVPVALVLLYLLAWLVLPATWFWTVCATGVIVLPALVVSIWGLMHKPAEIKFRQHLVNNIRSIYHTLAQTGLTIVCLPYEAMVSLDAIVRTGWRMIVSRRRLLEWNPSGFAQNGRPETLPETYVTMLASPLFAILTSAAIIHWNPAAWVAAAPFLLVWMLAPAVVWWLNQPLPTVSGELNADRKETLRELARKTWAFFEDLVAEPDNWLPPDNLQQYPIPVVAHRTSPTNIGLSLLANLTAVDFGYIPATQFLQRTEHTFSTLNRLERYKGHFYNWYDTQSLQVLPPRYVSTVDSGNLAGHLITLRQGLLQMPDRKVIERQALMGLQDTIRIILHRLPEIHQSIYQSIVRDLTQMLQKEFIDLEALRALFSQVRIKGIAVLNRLDARTETHRWIVVFDKQIQTFLTEIDAMAPWLAAGPIPTKFQEMSLLTDAPTFAQILQAEHLLEEEMTRLSGKALTPEEVSWVGLFRTALHEAASYSRRQLARAADLAEQCAYLADMEYDFLYDKSQHLLTIGYNVESHRADASYYDLLASEARLATFVAIAQDKLPQKSWFALGRRLTTAGNTPVLLSWSGSMFEYLMPMLVMPSYRNTLLDETMRGTVQRQIEYGRQRNVPWGISESCYNVVDAHLTYQYRAFGVPGLGFKRGLGDDLVIAPYATVMALMVAPDDAYNNLATLRDQGFEGQYGFFEAADYTPSRLPRGQSRVLVQTFMAHHQGMSLLSLAYVLLDQPMQKRFEADPQCQTVLLLLQERVPRTTSFYSAATEMHEVTLMQSVPEMRVINTADTQVPEVQLLSNGRYHVMLTNAGGGYSRWRDMAVTRWREDTTCDNWGTFCYIRDLDRNEYWSTAYQPVLRPAERYEAVFSQGRVEFRRRDIDIETHTEIIVSPEDDVEIRRIHLVNRSGRKRHMEVTSYAEVVLAAAIADAAHPAFSNLFVQTAIEEAHHAILATRRARSHDEQPPWMLHMMKVTGQGADNITYETDRDKFIGRGHTLANPRVMRTREPLGNSQGSVLDPVVSVQYRITLPPGESVTFDVVTGMAKTREEIKILVDKYQDPHLRDRAFELSWTHSQVVLRQINAAEGDAQLFGRLASAVIYASPFLRVSRTVQVRNQRGQSALWAYAISGDLPIVLLRLSDSTNVTLARQMVQAHAYWQLKGLAVDLVILNEDQSGYRQVLQDQIQSLIAAGVGLNSGRQGGIFIRSADQVSGEDWVLLQTVARIIVSDTRGSLNEQIKRRPLPKPGIGYLQVSATAPTVVEETTEVPALLFFNGHGGFTADGREYIIRTSATSTTPLPWINVIANNHFGTVVTESGPSYTWIENAHEYRLTPWYNDPVTGRAGEAFYIRDEETGRYWSPTPQPAIAGAVYTTRHGFGYTVFEHQYDGIRTEVWIYVDREAAVKFTTLKIRNVSGRPRKLSTTAYVEWVLADLREKSLLHIVAEQDLATRAIIVRNAYSMEFSNYVAFLDVDAPTYTYTTDRQEFLGRNGTLQQPDAMRRLYLSGKAGAGLDPCAAIQVPVELENGAEQEVIFRLGGGRNAFEATETIRRFKGAKAAREALTRVHQYWNHTLSSVRINTPDSALNILTNGWLLYQVMSSRLWGRSGFYQSGGAYGFRDQLQDVLALVHAAPAITRQQILLAASRQFREGDVQHWWHPPLGRGVRTQCSDDFLWLPFVVSRYVEATGDVAILDEEVSFLEGRPLNMHEESYYDLPAVSDERASLYEHCRRAVRRGLQFGENGLPLIGSGDWNDGMSMVGIHGKGESVWLAFFLYDVLRHTEVLAQTRNDAAFASECAHQALQLKRNIHNNAWDGGWYVRAYYDDGTPLGSSRNVECRIDSISQSWSVLSEGGDPERSQVAMEAVNKHLVRRDRAFIQLLDPPFDKSEKDPGYIKGYVPGVRENGGQYTHAAVWMIMAFAKMGDHRRTWELLNMINPLNHGRDPKEISVYKAEPYVIAADVYGVAPHDGRGGWTWYTGSAGWVYQLIIEWFFGLKRQGDRLLVRPCLPPEWPSVTMQYRFHETVYALQLDRVTGGEEIEVWVDNVRQDGHFIDLVNDKVDHVVRITVKTPEWVI</sequence>
<evidence type="ECO:0000259" key="4">
    <source>
        <dbReference type="Pfam" id="PF06165"/>
    </source>
</evidence>
<dbReference type="RefSeq" id="WP_254086447.1">
    <property type="nucleotide sequence ID" value="NZ_JAHESE010000027.1"/>
</dbReference>
<dbReference type="PANTHER" id="PTHR37469">
    <property type="entry name" value="CELLOBIONIC ACID PHOSPHORYLASE-RELATED"/>
    <property type="match status" value="1"/>
</dbReference>
<evidence type="ECO:0000313" key="8">
    <source>
        <dbReference type="Proteomes" id="UP001319080"/>
    </source>
</evidence>
<dbReference type="GO" id="GO:0005975">
    <property type="term" value="P:carbohydrate metabolic process"/>
    <property type="evidence" value="ECO:0007669"/>
    <property type="project" value="InterPro"/>
</dbReference>
<feature type="domain" description="Glycosyl hydrolase 94 supersandwich" evidence="4">
    <location>
        <begin position="1611"/>
        <end position="1888"/>
    </location>
</feature>
<dbReference type="InterPro" id="IPR019282">
    <property type="entry name" value="Glycoamylase-like_cons_dom"/>
</dbReference>
<feature type="domain" description="Glycosyl hydrolase 94 supersandwich" evidence="4">
    <location>
        <begin position="2111"/>
        <end position="2379"/>
    </location>
</feature>
<dbReference type="Pfam" id="PF17167">
    <property type="entry name" value="Glyco_hydro_94"/>
    <property type="match status" value="1"/>
</dbReference>
<evidence type="ECO:0000313" key="7">
    <source>
        <dbReference type="EMBL" id="MBT1710872.1"/>
    </source>
</evidence>
<dbReference type="PANTHER" id="PTHR37469:SF2">
    <property type="entry name" value="CELLOBIONIC ACID PHOSPHORYLASE"/>
    <property type="match status" value="1"/>
</dbReference>
<feature type="transmembrane region" description="Helical" evidence="3">
    <location>
        <begin position="955"/>
        <end position="973"/>
    </location>
</feature>
<dbReference type="CDD" id="cd11756">
    <property type="entry name" value="GH94N_ChvB_NdvB_1_like"/>
    <property type="match status" value="1"/>
</dbReference>
<dbReference type="Gene3D" id="1.50.10.10">
    <property type="match status" value="1"/>
</dbReference>
<dbReference type="Gene3D" id="2.60.420.10">
    <property type="entry name" value="Maltose phosphorylase, domain 3"/>
    <property type="match status" value="1"/>
</dbReference>
<dbReference type="SUPFAM" id="SSF56112">
    <property type="entry name" value="Protein kinase-like (PK-like)"/>
    <property type="match status" value="1"/>
</dbReference>
<comment type="caution">
    <text evidence="7">The sequence shown here is derived from an EMBL/GenBank/DDBJ whole genome shotgun (WGS) entry which is preliminary data.</text>
</comment>
<dbReference type="InterPro" id="IPR033432">
    <property type="entry name" value="GH94_catalytic"/>
</dbReference>
<proteinExistence type="predicted"/>
<protein>
    <submittedName>
        <fullName evidence="7">Cyclic beta 1-2 glucan synthetase</fullName>
    </submittedName>
</protein>
<feature type="transmembrane region" description="Helical" evidence="3">
    <location>
        <begin position="423"/>
        <end position="446"/>
    </location>
</feature>
<dbReference type="Proteomes" id="UP001319080">
    <property type="component" value="Unassembled WGS sequence"/>
</dbReference>